<dbReference type="Proteomes" id="UP001172386">
    <property type="component" value="Unassembled WGS sequence"/>
</dbReference>
<sequence length="744" mass="83500">MPLVKRRPVASTLHASPSNRLSFSGRSTEPLQDESSRARDSERSRHHIRHRSGKHKHTTNGSTYSDSSRSSGTDLSLRRYLPKLWAWIDHVPQSADDQYIIASVRRIFATAEQYVNNFYVDRLGQRTELEPFIERHAFSDIPEGCSKKDLLSSVVHPTTVIKHSLVVTLLSTISLECPDHLPPLLPKEYLSLARAIRQSKSSANDGDIPHFHAAFSAYRILTHYIRGNVVADASYIKQRSENIREIIDDIEAVFQPWVNENRTPDQRGPVLAGLLQQSAELGILLFCQPSTFHFDWQVLPTRSRDLEVAITPRLLKLFDENAQEIEEPQQMIRVRMEKTKLRVQPQTNHKLGYAIQGRQHMKNRELEQLVKDQPHSYAVELPAEGPTFTEEIAGQLQQYYEHDPVQDSTTAHEVSGETIDSRARTLGPPLDEPDFDHSNGEGYRFAEDKPSHSPLVQTNIPRLTSGSTIASRAITGECSVSAITTKQQMYNEYAAAAIHNEHFPLVANNEQERGVTNEYVVFPRTANLLNSQPPPSSYRGNIGHGSLARSGSLDRGRGSHTNQHQRNRSRSEARAPITGRSSTWSPDEVDGKELEISHRDSANHTQLAERYIEKMQANGRARDQRNVSMSALQPTPDGHPGRAIVIINDDVEQGQRNRQQHGEQIEMPSFDARPSTSTGNCLNDARALGNARSSSQIERSAQSGQLRETLRTPQKPSSSMFKNVGKTITGLVGRGKQQNVFVKS</sequence>
<keyword evidence="2" id="KW-1185">Reference proteome</keyword>
<organism evidence="1 2">
    <name type="scientific">Neophaeococcomyces mojaviensis</name>
    <dbReference type="NCBI Taxonomy" id="3383035"/>
    <lineage>
        <taxon>Eukaryota</taxon>
        <taxon>Fungi</taxon>
        <taxon>Dikarya</taxon>
        <taxon>Ascomycota</taxon>
        <taxon>Pezizomycotina</taxon>
        <taxon>Eurotiomycetes</taxon>
        <taxon>Chaetothyriomycetidae</taxon>
        <taxon>Chaetothyriales</taxon>
        <taxon>Chaetothyriales incertae sedis</taxon>
        <taxon>Neophaeococcomyces</taxon>
    </lineage>
</organism>
<evidence type="ECO:0000313" key="1">
    <source>
        <dbReference type="EMBL" id="KAJ9660459.1"/>
    </source>
</evidence>
<reference evidence="1" key="1">
    <citation type="submission" date="2022-10" db="EMBL/GenBank/DDBJ databases">
        <title>Culturing micro-colonial fungi from biological soil crusts in the Mojave desert and describing Neophaeococcomyces mojavensis, and introducing the new genera and species Taxawa tesnikishii.</title>
        <authorList>
            <person name="Kurbessoian T."/>
            <person name="Stajich J.E."/>
        </authorList>
    </citation>
    <scope>NUCLEOTIDE SEQUENCE</scope>
    <source>
        <strain evidence="1">JES_112</strain>
    </source>
</reference>
<dbReference type="EMBL" id="JAPDRQ010000031">
    <property type="protein sequence ID" value="KAJ9660459.1"/>
    <property type="molecule type" value="Genomic_DNA"/>
</dbReference>
<proteinExistence type="predicted"/>
<accession>A0ACC3AED6</accession>
<protein>
    <submittedName>
        <fullName evidence="1">Uncharacterized protein</fullName>
    </submittedName>
</protein>
<evidence type="ECO:0000313" key="2">
    <source>
        <dbReference type="Proteomes" id="UP001172386"/>
    </source>
</evidence>
<gene>
    <name evidence="1" type="ORF">H2198_002577</name>
</gene>
<name>A0ACC3AED6_9EURO</name>
<comment type="caution">
    <text evidence="1">The sequence shown here is derived from an EMBL/GenBank/DDBJ whole genome shotgun (WGS) entry which is preliminary data.</text>
</comment>